<sequence length="568" mass="59334">MRSRDRRTFRPQPATVPMAPSRWPWAEGVVAVVAAVVALVAWAAAPTSGNYDTVLALVWARELLDGATPGFEAYAASTPHPLWNALAVPVVALLGDEGDRAMVLLSALSLAALAAANVRIGRLVGESLTPRPSLSLRAADRRSPDPDALAARARTGVATGIVAGALTVTSFAFLLLAARGYLDVPFLALVAWAAALVLGDARAPGGPSYAVGLRSAADGEVGRPAPPSWCLPAVLLLLAGLLRPEAWLLAGAYWLWCTLGGPWAAADDPLPGRIRHLVLVLAAPLTWMAMDAAVTGNPLHSLTATSQLAEELGRERGIAKAPRELVVALTDQARPPVAAAGLAGLAVLLAAPRIGLSRPARRTRVVVLALLLGGVATFLAAGVAGLSLLPRYLTVPVVALTVLAAVAACGWLALPPAHRWRTPWLAVALAGAALGVGGYLVVKRSSLDNLRGELRFLADTRRDVRALMDDPQVRAGRRCGPVSLPTYRLVPEIRLQLDATGEAVVARSDPRAGRLGVARGGVAIVVAEGKAARRYGRADGVPRTTQPAPPGFREVARRGPFQAWVRCP</sequence>
<evidence type="ECO:0000256" key="1">
    <source>
        <dbReference type="SAM" id="Phobius"/>
    </source>
</evidence>
<keyword evidence="1" id="KW-0472">Membrane</keyword>
<feature type="transmembrane region" description="Helical" evidence="1">
    <location>
        <begin position="277"/>
        <end position="296"/>
    </location>
</feature>
<evidence type="ECO:0000313" key="2">
    <source>
        <dbReference type="EMBL" id="MDX8152435.1"/>
    </source>
</evidence>
<organism evidence="2 3">
    <name type="scientific">Patulibacter brassicae</name>
    <dbReference type="NCBI Taxonomy" id="1705717"/>
    <lineage>
        <taxon>Bacteria</taxon>
        <taxon>Bacillati</taxon>
        <taxon>Actinomycetota</taxon>
        <taxon>Thermoleophilia</taxon>
        <taxon>Solirubrobacterales</taxon>
        <taxon>Patulibacteraceae</taxon>
        <taxon>Patulibacter</taxon>
    </lineage>
</organism>
<feature type="transmembrane region" description="Helical" evidence="1">
    <location>
        <begin position="337"/>
        <end position="356"/>
    </location>
</feature>
<evidence type="ECO:0000313" key="3">
    <source>
        <dbReference type="Proteomes" id="UP001277761"/>
    </source>
</evidence>
<feature type="transmembrane region" description="Helical" evidence="1">
    <location>
        <begin position="25"/>
        <end position="45"/>
    </location>
</feature>
<keyword evidence="1" id="KW-1133">Transmembrane helix</keyword>
<reference evidence="2 3" key="1">
    <citation type="submission" date="2023-11" db="EMBL/GenBank/DDBJ databases">
        <authorList>
            <person name="Xu M."/>
            <person name="Jiang T."/>
        </authorList>
    </citation>
    <scope>NUCLEOTIDE SEQUENCE [LARGE SCALE GENOMIC DNA]</scope>
    <source>
        <strain evidence="2 3">SD</strain>
    </source>
</reference>
<name>A0ABU4VNT6_9ACTN</name>
<comment type="caution">
    <text evidence="2">The sequence shown here is derived from an EMBL/GenBank/DDBJ whole genome shotgun (WGS) entry which is preliminary data.</text>
</comment>
<feature type="transmembrane region" description="Helical" evidence="1">
    <location>
        <begin position="365"/>
        <end position="386"/>
    </location>
</feature>
<dbReference type="RefSeq" id="WP_319954591.1">
    <property type="nucleotide sequence ID" value="NZ_JAXAVX010000006.1"/>
</dbReference>
<feature type="transmembrane region" description="Helical" evidence="1">
    <location>
        <begin position="392"/>
        <end position="412"/>
    </location>
</feature>
<evidence type="ECO:0008006" key="4">
    <source>
        <dbReference type="Google" id="ProtNLM"/>
    </source>
</evidence>
<feature type="transmembrane region" description="Helical" evidence="1">
    <location>
        <begin position="157"/>
        <end position="178"/>
    </location>
</feature>
<accession>A0ABU4VNT6</accession>
<dbReference type="Proteomes" id="UP001277761">
    <property type="component" value="Unassembled WGS sequence"/>
</dbReference>
<protein>
    <recommendedName>
        <fullName evidence="4">Glycosyltransferase RgtA/B/C/D-like domain-containing protein</fullName>
    </recommendedName>
</protein>
<proteinExistence type="predicted"/>
<dbReference type="EMBL" id="JAXAVX010000006">
    <property type="protein sequence ID" value="MDX8152435.1"/>
    <property type="molecule type" value="Genomic_DNA"/>
</dbReference>
<keyword evidence="3" id="KW-1185">Reference proteome</keyword>
<feature type="transmembrane region" description="Helical" evidence="1">
    <location>
        <begin position="184"/>
        <end position="203"/>
    </location>
</feature>
<feature type="transmembrane region" description="Helical" evidence="1">
    <location>
        <begin position="424"/>
        <end position="442"/>
    </location>
</feature>
<feature type="transmembrane region" description="Helical" evidence="1">
    <location>
        <begin position="247"/>
        <end position="265"/>
    </location>
</feature>
<keyword evidence="1" id="KW-0812">Transmembrane</keyword>
<gene>
    <name evidence="2" type="ORF">SK069_12575</name>
</gene>